<dbReference type="Gene3D" id="4.10.60.10">
    <property type="entry name" value="Zinc finger, CCHC-type"/>
    <property type="match status" value="1"/>
</dbReference>
<evidence type="ECO:0000256" key="2">
    <source>
        <dbReference type="SAM" id="MobiDB-lite"/>
    </source>
</evidence>
<dbReference type="PROSITE" id="PS50878">
    <property type="entry name" value="RT_POL"/>
    <property type="match status" value="1"/>
</dbReference>
<dbReference type="AlphaFoldDB" id="A0AAJ7SER8"/>
<dbReference type="SUPFAM" id="SSF56219">
    <property type="entry name" value="DNase I-like"/>
    <property type="match status" value="1"/>
</dbReference>
<feature type="domain" description="CCHC-type" evidence="3">
    <location>
        <begin position="233"/>
        <end position="248"/>
    </location>
</feature>
<name>A0AAJ7SER8_9ACAR</name>
<evidence type="ECO:0000256" key="1">
    <source>
        <dbReference type="PROSITE-ProRule" id="PRU00047"/>
    </source>
</evidence>
<dbReference type="InterPro" id="IPR036691">
    <property type="entry name" value="Endo/exonu/phosph_ase_sf"/>
</dbReference>
<dbReference type="GeneID" id="114828103"/>
<dbReference type="InterPro" id="IPR000477">
    <property type="entry name" value="RT_dom"/>
</dbReference>
<dbReference type="CDD" id="cd09077">
    <property type="entry name" value="R1-I-EN"/>
    <property type="match status" value="1"/>
</dbReference>
<dbReference type="Pfam" id="PF00078">
    <property type="entry name" value="RVT_1"/>
    <property type="match status" value="1"/>
</dbReference>
<evidence type="ECO:0000259" key="3">
    <source>
        <dbReference type="PROSITE" id="PS50158"/>
    </source>
</evidence>
<dbReference type="InterPro" id="IPR036875">
    <property type="entry name" value="Znf_CCHC_sf"/>
</dbReference>
<feature type="compositionally biased region" description="Basic and acidic residues" evidence="2">
    <location>
        <begin position="1214"/>
        <end position="1226"/>
    </location>
</feature>
<dbReference type="InterPro" id="IPR001878">
    <property type="entry name" value="Znf_CCHC"/>
</dbReference>
<feature type="region of interest" description="Disordered" evidence="2">
    <location>
        <begin position="14"/>
        <end position="45"/>
    </location>
</feature>
<feature type="region of interest" description="Disordered" evidence="2">
    <location>
        <begin position="1214"/>
        <end position="1271"/>
    </location>
</feature>
<dbReference type="SUPFAM" id="SSF57756">
    <property type="entry name" value="Retrovirus zinc finger-like domains"/>
    <property type="match status" value="1"/>
</dbReference>
<dbReference type="PANTHER" id="PTHR19446">
    <property type="entry name" value="REVERSE TRANSCRIPTASES"/>
    <property type="match status" value="1"/>
</dbReference>
<feature type="domain" description="CCHC-type" evidence="3">
    <location>
        <begin position="212"/>
        <end position="227"/>
    </location>
</feature>
<dbReference type="PROSITE" id="PS50158">
    <property type="entry name" value="ZF_CCHC"/>
    <property type="match status" value="2"/>
</dbReference>
<sequence>MEGIDVKVEICRKGTSKPVTNEPKAAARQPKPQKLKPPTDRPDVGVVMVKPKKEHDYAEALKSLKANVQVGGDGVELEKISITKSGETRIQVRETREGGRKNFAEKLSQKAEALQAEVKAVSAQVPIAIRGIDDTVDKDEVEEALVKAGVPKEEVENKVNLGEVQAGRAGTRTAVMRVSPSRAFMLLQLQELRVGWSGCRCRITQFEQPQCCFNCQKFGHLAHECKEGKAEGRRCYRCGKEDHIAKDCEASPSCYVCGKNGHRADSRSCPAQREQAAKAQGEGYGRHGGCEAKEAAEAPRQQRCRDAHLLLDNTLVLSDYDIALISEPNRAAVQQASWEVDLEGDAAIWMSRRLQGMAVSRGRGSGYVWVDIGVAVVYSCYVSPNTTDEQFIGFVDSLEESARAWSPRRLLVVTGDFNSAAVEWGSSTTNRRGELILEMTSRLDLLVANDGIVPTFQRREQRSYLDLTLYSGNVNGGIEGWRVLEEETGSDHRYLEFQIRGEREPYLKRVSKGHRRKRRSRYTLRSAAQPDEIREALESYKAAKKMMRRLIQQSRERCWKELCEEVERDAFGKPYKIVMKKIGAATPRLHASLVDRIIERLFPARPAQQWRFGEDEDFNFDEVTAEEVLTAAEKISIGKAPGVDGVPPEVTKMFMKLRPADFAAMTNQLLREGRFPSEWKVARLVLLPKPGKPRDDPSSYRPLCLLDTEGKAVETLLAGRLTTELEQRSAIADTQFGFRAGRSTIDAIQEVVRAAEEERSAEKTWRTRKLCLVILVDVRNAFNSMPWEVVMEALRSAEISPYLRRVIGSYLEDRWIVTTEGARHRMTAGVPQGSILGPTLWNVAYDGVLRLDLPEGASTVAYADDLAIIVKARTEDELVSKANGAMEAVANWMDSKHLALAPEKTEAILLIGRRRCGPLEGLNLRGHAVEPRREVKYLGVWLDRGLTFAPHIQHALTKAKKSVKALSRILPRTRGAGEGRRRLLATVATSIATYGAPVWEKALRKERNVRRLASVQRQMALRICRAYRTAGLSAVLALSRQVPWHLVVTERKLRHEDRREPDPERRRTKKQRWEETLSKWQEEWTEDTGESEWTKKLVPDLREWQTRRHGQTSYHLTQALTGHGCFQEYLYRFRKTDSPECLLCLSGSVDGVRHTLMECEFFDREREEFRDALDWGFKLEGMVEKMLEGSEEWNAVDDYVSRVIGTKEALERVRKRATEESEREEMAPAQGDGVAPEPGWREGSTGGMTTPDRDEAGDVTLNTQRSANMDR</sequence>
<accession>A0AAJ7SER8</accession>
<dbReference type="SUPFAM" id="SSF56672">
    <property type="entry name" value="DNA/RNA polymerases"/>
    <property type="match status" value="1"/>
</dbReference>
<keyword evidence="5" id="KW-1185">Reference proteome</keyword>
<dbReference type="Pfam" id="PF00098">
    <property type="entry name" value="zf-CCHC"/>
    <property type="match status" value="1"/>
</dbReference>
<organism evidence="5 6">
    <name type="scientific">Galendromus occidentalis</name>
    <name type="common">western predatory mite</name>
    <dbReference type="NCBI Taxonomy" id="34638"/>
    <lineage>
        <taxon>Eukaryota</taxon>
        <taxon>Metazoa</taxon>
        <taxon>Ecdysozoa</taxon>
        <taxon>Arthropoda</taxon>
        <taxon>Chelicerata</taxon>
        <taxon>Arachnida</taxon>
        <taxon>Acari</taxon>
        <taxon>Parasitiformes</taxon>
        <taxon>Mesostigmata</taxon>
        <taxon>Gamasina</taxon>
        <taxon>Phytoseioidea</taxon>
        <taxon>Phytoseiidae</taxon>
        <taxon>Typhlodrominae</taxon>
        <taxon>Galendromus</taxon>
    </lineage>
</organism>
<dbReference type="Pfam" id="PF14529">
    <property type="entry name" value="Exo_endo_phos_2"/>
    <property type="match status" value="1"/>
</dbReference>
<gene>
    <name evidence="6" type="primary">LOC114828103</name>
</gene>
<dbReference type="KEGG" id="goe:114828103"/>
<feature type="domain" description="Reverse transcriptase" evidence="4">
    <location>
        <begin position="668"/>
        <end position="942"/>
    </location>
</feature>
<dbReference type="InterPro" id="IPR005135">
    <property type="entry name" value="Endo/exonuclease/phosphatase"/>
</dbReference>
<dbReference type="GO" id="GO:0071897">
    <property type="term" value="P:DNA biosynthetic process"/>
    <property type="evidence" value="ECO:0007669"/>
    <property type="project" value="UniProtKB-ARBA"/>
</dbReference>
<dbReference type="GO" id="GO:0003824">
    <property type="term" value="F:catalytic activity"/>
    <property type="evidence" value="ECO:0007669"/>
    <property type="project" value="InterPro"/>
</dbReference>
<dbReference type="Gene3D" id="3.60.10.10">
    <property type="entry name" value="Endonuclease/exonuclease/phosphatase"/>
    <property type="match status" value="1"/>
</dbReference>
<keyword evidence="1" id="KW-0479">Metal-binding</keyword>
<dbReference type="CDD" id="cd01650">
    <property type="entry name" value="RT_nLTR_like"/>
    <property type="match status" value="1"/>
</dbReference>
<dbReference type="GO" id="GO:0008270">
    <property type="term" value="F:zinc ion binding"/>
    <property type="evidence" value="ECO:0007669"/>
    <property type="project" value="UniProtKB-KW"/>
</dbReference>
<dbReference type="GO" id="GO:0003676">
    <property type="term" value="F:nucleic acid binding"/>
    <property type="evidence" value="ECO:0007669"/>
    <property type="project" value="InterPro"/>
</dbReference>
<evidence type="ECO:0000313" key="5">
    <source>
        <dbReference type="Proteomes" id="UP000694867"/>
    </source>
</evidence>
<protein>
    <submittedName>
        <fullName evidence="6">Uncharacterized protein LOC114828103</fullName>
    </submittedName>
</protein>
<evidence type="ECO:0000313" key="6">
    <source>
        <dbReference type="RefSeq" id="XP_028966745.1"/>
    </source>
</evidence>
<dbReference type="InterPro" id="IPR043502">
    <property type="entry name" value="DNA/RNA_pol_sf"/>
</dbReference>
<proteinExistence type="predicted"/>
<dbReference type="Proteomes" id="UP000694867">
    <property type="component" value="Unplaced"/>
</dbReference>
<dbReference type="RefSeq" id="XP_028966745.1">
    <property type="nucleotide sequence ID" value="XM_029110912.1"/>
</dbReference>
<keyword evidence="1" id="KW-0862">Zinc</keyword>
<evidence type="ECO:0000259" key="4">
    <source>
        <dbReference type="PROSITE" id="PS50878"/>
    </source>
</evidence>
<keyword evidence="1" id="KW-0863">Zinc-finger</keyword>
<dbReference type="SMART" id="SM00343">
    <property type="entry name" value="ZnF_C2HC"/>
    <property type="match status" value="3"/>
</dbReference>
<feature type="compositionally biased region" description="Polar residues" evidence="2">
    <location>
        <begin position="1260"/>
        <end position="1271"/>
    </location>
</feature>
<reference evidence="6" key="1">
    <citation type="submission" date="2025-08" db="UniProtKB">
        <authorList>
            <consortium name="RefSeq"/>
        </authorList>
    </citation>
    <scope>IDENTIFICATION</scope>
</reference>